<evidence type="ECO:0000313" key="1">
    <source>
        <dbReference type="EMBL" id="KAL0161471.1"/>
    </source>
</evidence>
<accession>A0ABD0NJV6</accession>
<gene>
    <name evidence="1" type="ORF">M9458_045196</name>
</gene>
<reference evidence="1 2" key="1">
    <citation type="submission" date="2024-05" db="EMBL/GenBank/DDBJ databases">
        <title>Genome sequencing and assembly of Indian major carp, Cirrhinus mrigala (Hamilton, 1822).</title>
        <authorList>
            <person name="Mohindra V."/>
            <person name="Chowdhury L.M."/>
            <person name="Lal K."/>
            <person name="Jena J.K."/>
        </authorList>
    </citation>
    <scope>NUCLEOTIDE SEQUENCE [LARGE SCALE GENOMIC DNA]</scope>
    <source>
        <strain evidence="1">CM1030</strain>
        <tissue evidence="1">Blood</tissue>
    </source>
</reference>
<keyword evidence="2" id="KW-1185">Reference proteome</keyword>
<protein>
    <submittedName>
        <fullName evidence="1">Uncharacterized protein</fullName>
    </submittedName>
</protein>
<organism evidence="1 2">
    <name type="scientific">Cirrhinus mrigala</name>
    <name type="common">Mrigala</name>
    <dbReference type="NCBI Taxonomy" id="683832"/>
    <lineage>
        <taxon>Eukaryota</taxon>
        <taxon>Metazoa</taxon>
        <taxon>Chordata</taxon>
        <taxon>Craniata</taxon>
        <taxon>Vertebrata</taxon>
        <taxon>Euteleostomi</taxon>
        <taxon>Actinopterygii</taxon>
        <taxon>Neopterygii</taxon>
        <taxon>Teleostei</taxon>
        <taxon>Ostariophysi</taxon>
        <taxon>Cypriniformes</taxon>
        <taxon>Cyprinidae</taxon>
        <taxon>Labeoninae</taxon>
        <taxon>Labeonini</taxon>
        <taxon>Cirrhinus</taxon>
    </lineage>
</organism>
<evidence type="ECO:0000313" key="2">
    <source>
        <dbReference type="Proteomes" id="UP001529510"/>
    </source>
</evidence>
<feature type="non-terminal residue" evidence="1">
    <location>
        <position position="1"/>
    </location>
</feature>
<dbReference type="EMBL" id="JAMKFB020000022">
    <property type="protein sequence ID" value="KAL0161471.1"/>
    <property type="molecule type" value="Genomic_DNA"/>
</dbReference>
<dbReference type="Proteomes" id="UP001529510">
    <property type="component" value="Unassembled WGS sequence"/>
</dbReference>
<dbReference type="AlphaFoldDB" id="A0ABD0NJV6"/>
<comment type="caution">
    <text evidence="1">The sequence shown here is derived from an EMBL/GenBank/DDBJ whole genome shotgun (WGS) entry which is preliminary data.</text>
</comment>
<proteinExistence type="predicted"/>
<sequence length="200" mass="22488">SPSLLHILSGCKTALTQGRYWWRHDRVLRKLAEVIEGRRLKVNKVSSPTPDQPVQFVRQGGEALYSIIRQRSLLSPGGEWDLRVDISHQLKFPQQTAITSLRPDIVIWSTTTKTVIMAELTVPWEDGMEAAFERKKEKYADLAAACTQDGWRAYTFPVEVGCRGFTGTSTQRFLKILGSRGAFGFGYAGKTRLGAEMDPR</sequence>
<name>A0ABD0NJV6_CIRMR</name>
<feature type="non-terminal residue" evidence="1">
    <location>
        <position position="200"/>
    </location>
</feature>